<keyword evidence="7" id="KW-0472">Membrane</keyword>
<dbReference type="InterPro" id="IPR042177">
    <property type="entry name" value="Cell/Rod_1"/>
</dbReference>
<sequence length="280" mass="31128">MAKKTSKDRVAMIVAVVAIILIIVMSMTSNQREEMTVVERWIGNIVTPLQRTVSASTNVVAENARAIVQFSSIKASNEQLKEDIAIIQREMIDLRLERNELEELRELKHALNYIEEQENYQPIAANIIGKNPGNWFNTFTINVGRKHNVSKNDIVLEANGLVGRVYEAGDYWAKVVSIVDHNSSVSFQLLRDNTQQGILSGSITSELTGYLFDPLAEVVVGDKLVTSVLGVYPQGIVIGEVVEVAKSSDQLLKTVVVEPEVNFTRMSKVIVMKSLEQEGN</sequence>
<keyword evidence="6" id="KW-0175">Coiled coil</keyword>
<evidence type="ECO:0000313" key="10">
    <source>
        <dbReference type="Proteomes" id="UP000001572"/>
    </source>
</evidence>
<accession>A6TQI0</accession>
<gene>
    <name evidence="9" type="ordered locus">Amet_2291</name>
</gene>
<comment type="function">
    <text evidence="5">Involved in formation and maintenance of cell shape.</text>
</comment>
<feature type="domain" description="Rod shape-determining protein MreC beta-barrel core" evidence="8">
    <location>
        <begin position="127"/>
        <end position="273"/>
    </location>
</feature>
<dbReference type="NCBIfam" id="TIGR00219">
    <property type="entry name" value="mreC"/>
    <property type="match status" value="1"/>
</dbReference>
<proteinExistence type="inferred from homology"/>
<dbReference type="Proteomes" id="UP000001572">
    <property type="component" value="Chromosome"/>
</dbReference>
<dbReference type="GO" id="GO:0008360">
    <property type="term" value="P:regulation of cell shape"/>
    <property type="evidence" value="ECO:0007669"/>
    <property type="project" value="UniProtKB-KW"/>
</dbReference>
<evidence type="ECO:0000256" key="5">
    <source>
        <dbReference type="PIRNR" id="PIRNR038471"/>
    </source>
</evidence>
<dbReference type="HOGENOM" id="CLU_042663_1_2_9"/>
<feature type="transmembrane region" description="Helical" evidence="7">
    <location>
        <begin position="12"/>
        <end position="29"/>
    </location>
</feature>
<evidence type="ECO:0000256" key="6">
    <source>
        <dbReference type="SAM" id="Coils"/>
    </source>
</evidence>
<evidence type="ECO:0000256" key="4">
    <source>
        <dbReference type="ARBA" id="ARBA00032089"/>
    </source>
</evidence>
<feature type="coiled-coil region" evidence="6">
    <location>
        <begin position="77"/>
        <end position="117"/>
    </location>
</feature>
<dbReference type="InterPro" id="IPR055342">
    <property type="entry name" value="MreC_beta-barrel_core"/>
</dbReference>
<evidence type="ECO:0000256" key="1">
    <source>
        <dbReference type="ARBA" id="ARBA00009369"/>
    </source>
</evidence>
<dbReference type="AlphaFoldDB" id="A6TQI0"/>
<keyword evidence="10" id="KW-1185">Reference proteome</keyword>
<comment type="similarity">
    <text evidence="1 5">Belongs to the MreC family.</text>
</comment>
<evidence type="ECO:0000256" key="3">
    <source>
        <dbReference type="ARBA" id="ARBA00022960"/>
    </source>
</evidence>
<dbReference type="InterPro" id="IPR042175">
    <property type="entry name" value="Cell/Rod_MreC_2"/>
</dbReference>
<dbReference type="PANTHER" id="PTHR34138:SF1">
    <property type="entry name" value="CELL SHAPE-DETERMINING PROTEIN MREC"/>
    <property type="match status" value="1"/>
</dbReference>
<dbReference type="PANTHER" id="PTHR34138">
    <property type="entry name" value="CELL SHAPE-DETERMINING PROTEIN MREC"/>
    <property type="match status" value="1"/>
</dbReference>
<keyword evidence="7" id="KW-0812">Transmembrane</keyword>
<dbReference type="InterPro" id="IPR007221">
    <property type="entry name" value="MreC"/>
</dbReference>
<dbReference type="STRING" id="293826.Amet_2291"/>
<evidence type="ECO:0000256" key="2">
    <source>
        <dbReference type="ARBA" id="ARBA00013855"/>
    </source>
</evidence>
<dbReference type="Gene3D" id="2.40.10.340">
    <property type="entry name" value="Rod shape-determining protein MreC, domain 1"/>
    <property type="match status" value="1"/>
</dbReference>
<dbReference type="PIRSF" id="PIRSF038471">
    <property type="entry name" value="MreC"/>
    <property type="match status" value="1"/>
</dbReference>
<organism evidence="9 10">
    <name type="scientific">Alkaliphilus metalliredigens (strain QYMF)</name>
    <dbReference type="NCBI Taxonomy" id="293826"/>
    <lineage>
        <taxon>Bacteria</taxon>
        <taxon>Bacillati</taxon>
        <taxon>Bacillota</taxon>
        <taxon>Clostridia</taxon>
        <taxon>Peptostreptococcales</taxon>
        <taxon>Natronincolaceae</taxon>
        <taxon>Alkaliphilus</taxon>
    </lineage>
</organism>
<dbReference type="eggNOG" id="COG1792">
    <property type="taxonomic scope" value="Bacteria"/>
</dbReference>
<protein>
    <recommendedName>
        <fullName evidence="2 5">Cell shape-determining protein MreC</fullName>
    </recommendedName>
    <alternativeName>
        <fullName evidence="4 5">Cell shape protein MreC</fullName>
    </alternativeName>
</protein>
<dbReference type="EMBL" id="CP000724">
    <property type="protein sequence ID" value="ABR48448.1"/>
    <property type="molecule type" value="Genomic_DNA"/>
</dbReference>
<keyword evidence="3 5" id="KW-0133">Cell shape</keyword>
<dbReference type="GO" id="GO:0005886">
    <property type="term" value="C:plasma membrane"/>
    <property type="evidence" value="ECO:0007669"/>
    <property type="project" value="TreeGrafter"/>
</dbReference>
<reference evidence="10" key="1">
    <citation type="journal article" date="2016" name="Genome Announc.">
        <title>Complete genome sequence of Alkaliphilus metalliredigens strain QYMF, an alkaliphilic and metal-reducing bacterium isolated from borax-contaminated leachate ponds.</title>
        <authorList>
            <person name="Hwang C."/>
            <person name="Copeland A."/>
            <person name="Lucas S."/>
            <person name="Lapidus A."/>
            <person name="Barry K."/>
            <person name="Detter J.C."/>
            <person name="Glavina Del Rio T."/>
            <person name="Hammon N."/>
            <person name="Israni S."/>
            <person name="Dalin E."/>
            <person name="Tice H."/>
            <person name="Pitluck S."/>
            <person name="Chertkov O."/>
            <person name="Brettin T."/>
            <person name="Bruce D."/>
            <person name="Han C."/>
            <person name="Schmutz J."/>
            <person name="Larimer F."/>
            <person name="Land M.L."/>
            <person name="Hauser L."/>
            <person name="Kyrpides N."/>
            <person name="Mikhailova N."/>
            <person name="Ye Q."/>
            <person name="Zhou J."/>
            <person name="Richardson P."/>
            <person name="Fields M.W."/>
        </authorList>
    </citation>
    <scope>NUCLEOTIDE SEQUENCE [LARGE SCALE GENOMIC DNA]</scope>
    <source>
        <strain evidence="10">QYMF</strain>
    </source>
</reference>
<dbReference type="Pfam" id="PF04085">
    <property type="entry name" value="MreC"/>
    <property type="match status" value="1"/>
</dbReference>
<dbReference type="RefSeq" id="WP_012063423.1">
    <property type="nucleotide sequence ID" value="NC_009633.1"/>
</dbReference>
<dbReference type="OrthoDB" id="9792313at2"/>
<dbReference type="Gene3D" id="2.40.10.350">
    <property type="entry name" value="Rod shape-determining protein MreC, domain 2"/>
    <property type="match status" value="1"/>
</dbReference>
<evidence type="ECO:0000313" key="9">
    <source>
        <dbReference type="EMBL" id="ABR48448.1"/>
    </source>
</evidence>
<dbReference type="KEGG" id="amt:Amet_2291"/>
<keyword evidence="7" id="KW-1133">Transmembrane helix</keyword>
<evidence type="ECO:0000256" key="7">
    <source>
        <dbReference type="SAM" id="Phobius"/>
    </source>
</evidence>
<name>A6TQI0_ALKMQ</name>
<evidence type="ECO:0000259" key="8">
    <source>
        <dbReference type="Pfam" id="PF04085"/>
    </source>
</evidence>